<dbReference type="InterPro" id="IPR009057">
    <property type="entry name" value="Homeodomain-like_sf"/>
</dbReference>
<organism evidence="1 2">
    <name type="scientific">Sphingobium tyrosinilyticum</name>
    <dbReference type="NCBI Taxonomy" id="2715436"/>
    <lineage>
        <taxon>Bacteria</taxon>
        <taxon>Pseudomonadati</taxon>
        <taxon>Pseudomonadota</taxon>
        <taxon>Alphaproteobacteria</taxon>
        <taxon>Sphingomonadales</taxon>
        <taxon>Sphingomonadaceae</taxon>
        <taxon>Sphingobium</taxon>
    </lineage>
</organism>
<dbReference type="EMBL" id="JBHSFZ010000063">
    <property type="protein sequence ID" value="MFC4595915.1"/>
    <property type="molecule type" value="Genomic_DNA"/>
</dbReference>
<dbReference type="InterPro" id="IPR002514">
    <property type="entry name" value="Transposase_8"/>
</dbReference>
<reference evidence="2" key="1">
    <citation type="journal article" date="2019" name="Int. J. Syst. Evol. Microbiol.">
        <title>The Global Catalogue of Microorganisms (GCM) 10K type strain sequencing project: providing services to taxonomists for standard genome sequencing and annotation.</title>
        <authorList>
            <consortium name="The Broad Institute Genomics Platform"/>
            <consortium name="The Broad Institute Genome Sequencing Center for Infectious Disease"/>
            <person name="Wu L."/>
            <person name="Ma J."/>
        </authorList>
    </citation>
    <scope>NUCLEOTIDE SEQUENCE [LARGE SCALE GENOMIC DNA]</scope>
    <source>
        <strain evidence="2">NBRC 103632</strain>
    </source>
</reference>
<comment type="caution">
    <text evidence="1">The sequence shown here is derived from an EMBL/GenBank/DDBJ whole genome shotgun (WGS) entry which is preliminary data.</text>
</comment>
<protein>
    <submittedName>
        <fullName evidence="1">Transposase</fullName>
    </submittedName>
</protein>
<dbReference type="RefSeq" id="WP_380806723.1">
    <property type="nucleotide sequence ID" value="NZ_JBHSFZ010000063.1"/>
</dbReference>
<dbReference type="SUPFAM" id="SSF46689">
    <property type="entry name" value="Homeodomain-like"/>
    <property type="match status" value="1"/>
</dbReference>
<accession>A0ABV9F4H7</accession>
<name>A0ABV9F4H7_9SPHN</name>
<keyword evidence="2" id="KW-1185">Reference proteome</keyword>
<dbReference type="Proteomes" id="UP001595957">
    <property type="component" value="Unassembled WGS sequence"/>
</dbReference>
<sequence>MADEIDVVSNGGLACASHSAISRLTVSLAPARRRHERWPDDDRDRILAESFTPGKTVAQVARDNGVGLGLLHYWRRQARAAGAVEELRLVPVTVVDAREKASEQLPASLELIVRDVTVRVRGAIEADQLRTVLATIRE</sequence>
<dbReference type="NCBIfam" id="NF047595">
    <property type="entry name" value="IS66_ISRel24_TnpA"/>
    <property type="match status" value="1"/>
</dbReference>
<dbReference type="Pfam" id="PF01527">
    <property type="entry name" value="HTH_Tnp_1"/>
    <property type="match status" value="1"/>
</dbReference>
<evidence type="ECO:0000313" key="2">
    <source>
        <dbReference type="Proteomes" id="UP001595957"/>
    </source>
</evidence>
<dbReference type="PANTHER" id="PTHR37936">
    <property type="entry name" value="TRANSPOSASE INSC FOR INSERTION ELEMENT IS2A-RELATED"/>
    <property type="match status" value="1"/>
</dbReference>
<gene>
    <name evidence="1" type="ORF">ACFO3E_17305</name>
</gene>
<evidence type="ECO:0000313" key="1">
    <source>
        <dbReference type="EMBL" id="MFC4595915.1"/>
    </source>
</evidence>
<proteinExistence type="predicted"/>
<dbReference type="PANTHER" id="PTHR37936:SF3">
    <property type="entry name" value="TRANSPOSASE INSC FOR INSERTION ELEMENT IS2A-RELATED"/>
    <property type="match status" value="1"/>
</dbReference>